<feature type="compositionally biased region" description="Polar residues" evidence="1">
    <location>
        <begin position="139"/>
        <end position="153"/>
    </location>
</feature>
<sequence length="210" mass="22693">MSHKSRCKELPFDSMTENSSAIRLVRRRMGVPHTFPNIDGCPGGLCGVLLGSIPKSLLARADPCAAQDLADQFVDATENKENNLTDSTISQMIEVAKALCEAERNVPPDYKNNSLPLFAFWCQKAPRHDVLKNLIMKQDPSTPEGSNFFNPTTGEVVAPGSDPHTRPFGSIQNNTSSGTADTTLKQTNTSLNTTPSPSNTTGTVTNSTRN</sequence>
<keyword evidence="3" id="KW-1185">Reference proteome</keyword>
<feature type="compositionally biased region" description="Low complexity" evidence="1">
    <location>
        <begin position="187"/>
        <end position="210"/>
    </location>
</feature>
<dbReference type="OrthoDB" id="2153847at2759"/>
<proteinExistence type="predicted"/>
<evidence type="ECO:0000313" key="2">
    <source>
        <dbReference type="EMBL" id="MBW0536840.1"/>
    </source>
</evidence>
<dbReference type="Proteomes" id="UP000765509">
    <property type="component" value="Unassembled WGS sequence"/>
</dbReference>
<name>A0A9Q3FGG4_9BASI</name>
<accession>A0A9Q3FGG4</accession>
<evidence type="ECO:0000313" key="3">
    <source>
        <dbReference type="Proteomes" id="UP000765509"/>
    </source>
</evidence>
<dbReference type="EMBL" id="AVOT02041492">
    <property type="protein sequence ID" value="MBW0536840.1"/>
    <property type="molecule type" value="Genomic_DNA"/>
</dbReference>
<feature type="compositionally biased region" description="Polar residues" evidence="1">
    <location>
        <begin position="170"/>
        <end position="186"/>
    </location>
</feature>
<comment type="caution">
    <text evidence="2">The sequence shown here is derived from an EMBL/GenBank/DDBJ whole genome shotgun (WGS) entry which is preliminary data.</text>
</comment>
<reference evidence="2" key="1">
    <citation type="submission" date="2021-03" db="EMBL/GenBank/DDBJ databases">
        <title>Draft genome sequence of rust myrtle Austropuccinia psidii MF-1, a brazilian biotype.</title>
        <authorList>
            <person name="Quecine M.C."/>
            <person name="Pachon D.M.R."/>
            <person name="Bonatelli M.L."/>
            <person name="Correr F.H."/>
            <person name="Franceschini L.M."/>
            <person name="Leite T.F."/>
            <person name="Margarido G.R.A."/>
            <person name="Almeida C.A."/>
            <person name="Ferrarezi J.A."/>
            <person name="Labate C.A."/>
        </authorList>
    </citation>
    <scope>NUCLEOTIDE SEQUENCE</scope>
    <source>
        <strain evidence="2">MF-1</strain>
    </source>
</reference>
<dbReference type="AlphaFoldDB" id="A0A9Q3FGG4"/>
<feature type="region of interest" description="Disordered" evidence="1">
    <location>
        <begin position="138"/>
        <end position="210"/>
    </location>
</feature>
<evidence type="ECO:0000256" key="1">
    <source>
        <dbReference type="SAM" id="MobiDB-lite"/>
    </source>
</evidence>
<gene>
    <name evidence="2" type="ORF">O181_076555</name>
</gene>
<organism evidence="2 3">
    <name type="scientific">Austropuccinia psidii MF-1</name>
    <dbReference type="NCBI Taxonomy" id="1389203"/>
    <lineage>
        <taxon>Eukaryota</taxon>
        <taxon>Fungi</taxon>
        <taxon>Dikarya</taxon>
        <taxon>Basidiomycota</taxon>
        <taxon>Pucciniomycotina</taxon>
        <taxon>Pucciniomycetes</taxon>
        <taxon>Pucciniales</taxon>
        <taxon>Sphaerophragmiaceae</taxon>
        <taxon>Austropuccinia</taxon>
    </lineage>
</organism>
<protein>
    <submittedName>
        <fullName evidence="2">Uncharacterized protein</fullName>
    </submittedName>
</protein>